<feature type="transmembrane region" description="Helical" evidence="1">
    <location>
        <begin position="108"/>
        <end position="129"/>
    </location>
</feature>
<name>A0A1H4TRB8_9BRAD</name>
<feature type="transmembrane region" description="Helical" evidence="1">
    <location>
        <begin position="254"/>
        <end position="273"/>
    </location>
</feature>
<feature type="transmembrane region" description="Helical" evidence="1">
    <location>
        <begin position="359"/>
        <end position="382"/>
    </location>
</feature>
<gene>
    <name evidence="2" type="ORF">SAMN05444164_2217</name>
</gene>
<evidence type="ECO:0000256" key="1">
    <source>
        <dbReference type="SAM" id="Phobius"/>
    </source>
</evidence>
<evidence type="ECO:0000313" key="2">
    <source>
        <dbReference type="EMBL" id="SEC59022.1"/>
    </source>
</evidence>
<organism evidence="2 3">
    <name type="scientific">Bradyrhizobium erythrophlei</name>
    <dbReference type="NCBI Taxonomy" id="1437360"/>
    <lineage>
        <taxon>Bacteria</taxon>
        <taxon>Pseudomonadati</taxon>
        <taxon>Pseudomonadota</taxon>
        <taxon>Alphaproteobacteria</taxon>
        <taxon>Hyphomicrobiales</taxon>
        <taxon>Nitrobacteraceae</taxon>
        <taxon>Bradyrhizobium</taxon>
    </lineage>
</organism>
<feature type="transmembrane region" description="Helical" evidence="1">
    <location>
        <begin position="218"/>
        <end position="242"/>
    </location>
</feature>
<feature type="transmembrane region" description="Helical" evidence="1">
    <location>
        <begin position="21"/>
        <end position="40"/>
    </location>
</feature>
<dbReference type="Proteomes" id="UP000198992">
    <property type="component" value="Unassembled WGS sequence"/>
</dbReference>
<feature type="transmembrane region" description="Helical" evidence="1">
    <location>
        <begin position="185"/>
        <end position="206"/>
    </location>
</feature>
<dbReference type="OrthoDB" id="8191324at2"/>
<keyword evidence="1" id="KW-0812">Transmembrane</keyword>
<keyword evidence="1" id="KW-1133">Transmembrane helix</keyword>
<sequence>MNHRVMQLEPDLGWRQAKLALLAYAHVAICCISLYCITVTDSFPGVIGFDKSHLTSAILNVLVFSPVVILFAISRFSFGYLVGFYFYIMVLGYLWLIEFSLLDYDHRLALISIVLSAFAFLVPTLFITSPMRQAVVMPARAFYMMPSVILIASAAIIGIGALYNLKLVDLNEMYKYRAEVALPGILRYAVWIVSNALLPLAFACFVTSKRFWQAGIALVLMLLIYPIMLTKMALFAPVWLLFLALVCKLAEARVATILSFFLPVLIGTILFVMVKTDLFPLKPGLIYFGTVNTRMVAIPSLALDIYNNYFSAHPLTHFCQINAVKLVVACAYDEPIWAVMARSYDLGAFNASLFATEGVASVGLVLAPVSALGCGLIIALGNRLSSGLPPQFVLLSAGLLPQVLLNVPLSTALLTNGTGLLFLLWYIAPRSAFDQTAASTVALSDHRPGAEAA</sequence>
<keyword evidence="1" id="KW-0472">Membrane</keyword>
<dbReference type="AlphaFoldDB" id="A0A1H4TRB8"/>
<proteinExistence type="predicted"/>
<dbReference type="RefSeq" id="WP_092115521.1">
    <property type="nucleotide sequence ID" value="NZ_FNTH01000001.1"/>
</dbReference>
<feature type="transmembrane region" description="Helical" evidence="1">
    <location>
        <begin position="52"/>
        <end position="71"/>
    </location>
</feature>
<accession>A0A1H4TRB8</accession>
<dbReference type="EMBL" id="FNTH01000001">
    <property type="protein sequence ID" value="SEC59022.1"/>
    <property type="molecule type" value="Genomic_DNA"/>
</dbReference>
<evidence type="ECO:0000313" key="3">
    <source>
        <dbReference type="Proteomes" id="UP000198992"/>
    </source>
</evidence>
<feature type="transmembrane region" description="Helical" evidence="1">
    <location>
        <begin position="78"/>
        <end position="96"/>
    </location>
</feature>
<feature type="transmembrane region" description="Helical" evidence="1">
    <location>
        <begin position="141"/>
        <end position="165"/>
    </location>
</feature>
<feature type="transmembrane region" description="Helical" evidence="1">
    <location>
        <begin position="403"/>
        <end position="428"/>
    </location>
</feature>
<reference evidence="2 3" key="1">
    <citation type="submission" date="2016-10" db="EMBL/GenBank/DDBJ databases">
        <authorList>
            <person name="de Groot N.N."/>
        </authorList>
    </citation>
    <scope>NUCLEOTIDE SEQUENCE [LARGE SCALE GENOMIC DNA]</scope>
    <source>
        <strain evidence="2 3">MT12</strain>
    </source>
</reference>
<protein>
    <submittedName>
        <fullName evidence="2">Uncharacterized protein</fullName>
    </submittedName>
</protein>